<feature type="region of interest" description="Disordered" evidence="1">
    <location>
        <begin position="1"/>
        <end position="37"/>
    </location>
</feature>
<reference evidence="2" key="2">
    <citation type="submission" date="2020-05" db="UniProtKB">
        <authorList>
            <consortium name="EnsemblMetazoa"/>
        </authorList>
    </citation>
    <scope>IDENTIFICATION</scope>
    <source>
        <strain evidence="2">maculatus3</strain>
    </source>
</reference>
<dbReference type="EnsemblMetazoa" id="AMAM010955-RA">
    <property type="protein sequence ID" value="AMAM010955-PA"/>
    <property type="gene ID" value="AMAM010955"/>
</dbReference>
<evidence type="ECO:0000256" key="1">
    <source>
        <dbReference type="SAM" id="MobiDB-lite"/>
    </source>
</evidence>
<reference evidence="3" key="1">
    <citation type="submission" date="2013-09" db="EMBL/GenBank/DDBJ databases">
        <title>The Genome Sequence of Anopheles maculatus species B.</title>
        <authorList>
            <consortium name="The Broad Institute Genomics Platform"/>
            <person name="Neafsey D.E."/>
            <person name="Besansky N."/>
            <person name="Howell P."/>
            <person name="Walton C."/>
            <person name="Young S.K."/>
            <person name="Zeng Q."/>
            <person name="Gargeya S."/>
            <person name="Fitzgerald M."/>
            <person name="Haas B."/>
            <person name="Abouelleil A."/>
            <person name="Allen A.W."/>
            <person name="Alvarado L."/>
            <person name="Arachchi H.M."/>
            <person name="Berlin A.M."/>
            <person name="Chapman S.B."/>
            <person name="Gainer-Dewar J."/>
            <person name="Goldberg J."/>
            <person name="Griggs A."/>
            <person name="Gujja S."/>
            <person name="Hansen M."/>
            <person name="Howarth C."/>
            <person name="Imamovic A."/>
            <person name="Ireland A."/>
            <person name="Larimer J."/>
            <person name="McCowan C."/>
            <person name="Murphy C."/>
            <person name="Pearson M."/>
            <person name="Poon T.W."/>
            <person name="Priest M."/>
            <person name="Roberts A."/>
            <person name="Saif S."/>
            <person name="Shea T."/>
            <person name="Sisk P."/>
            <person name="Sykes S."/>
            <person name="Wortman J."/>
            <person name="Nusbaum C."/>
            <person name="Birren B."/>
        </authorList>
    </citation>
    <scope>NUCLEOTIDE SEQUENCE [LARGE SCALE GENOMIC DNA]</scope>
    <source>
        <strain evidence="3">maculatus3</strain>
    </source>
</reference>
<feature type="compositionally biased region" description="Low complexity" evidence="1">
    <location>
        <begin position="109"/>
        <end position="139"/>
    </location>
</feature>
<organism evidence="2 3">
    <name type="scientific">Anopheles maculatus</name>
    <dbReference type="NCBI Taxonomy" id="74869"/>
    <lineage>
        <taxon>Eukaryota</taxon>
        <taxon>Metazoa</taxon>
        <taxon>Ecdysozoa</taxon>
        <taxon>Arthropoda</taxon>
        <taxon>Hexapoda</taxon>
        <taxon>Insecta</taxon>
        <taxon>Pterygota</taxon>
        <taxon>Neoptera</taxon>
        <taxon>Endopterygota</taxon>
        <taxon>Diptera</taxon>
        <taxon>Nematocera</taxon>
        <taxon>Culicoidea</taxon>
        <taxon>Culicidae</taxon>
        <taxon>Anophelinae</taxon>
        <taxon>Anopheles</taxon>
        <taxon>Anopheles maculatus group</taxon>
    </lineage>
</organism>
<feature type="compositionally biased region" description="Polar residues" evidence="1">
    <location>
        <begin position="77"/>
        <end position="105"/>
    </location>
</feature>
<sequence length="172" mass="16973">VLNQIKFQGPTAKAEQPAKKPTAAVNGPASAGSSYKPYHSVLTNNARAGSVVAAAKAKIASEKSNGTASATTTTTTKKLPSQANASVRTRTPSPRGSIANGSLPNGTVPGKATATASSAAASSTTGGGTKPKTAAKPATIHGNGKLLTAAARPGPGKVSNVASLQQKFEGRK</sequence>
<evidence type="ECO:0000313" key="3">
    <source>
        <dbReference type="Proteomes" id="UP000075901"/>
    </source>
</evidence>
<feature type="region of interest" description="Disordered" evidence="1">
    <location>
        <begin position="56"/>
        <end position="172"/>
    </location>
</feature>
<accession>A0A182SPQ6</accession>
<dbReference type="AlphaFoldDB" id="A0A182SPQ6"/>
<dbReference type="VEuPathDB" id="VectorBase:AMAM010955"/>
<protein>
    <submittedName>
        <fullName evidence="2">Uncharacterized protein</fullName>
    </submittedName>
</protein>
<proteinExistence type="predicted"/>
<feature type="compositionally biased region" description="Low complexity" evidence="1">
    <location>
        <begin position="56"/>
        <end position="76"/>
    </location>
</feature>
<name>A0A182SPQ6_9DIPT</name>
<dbReference type="Proteomes" id="UP000075901">
    <property type="component" value="Unassembled WGS sequence"/>
</dbReference>
<evidence type="ECO:0000313" key="2">
    <source>
        <dbReference type="EnsemblMetazoa" id="AMAM010955-PA"/>
    </source>
</evidence>
<keyword evidence="3" id="KW-1185">Reference proteome</keyword>